<dbReference type="InterPro" id="IPR000048">
    <property type="entry name" value="IQ_motif_EF-hand-BS"/>
</dbReference>
<dbReference type="GO" id="GO:0051301">
    <property type="term" value="P:cell division"/>
    <property type="evidence" value="ECO:0007669"/>
    <property type="project" value="UniProtKB-KW"/>
</dbReference>
<dbReference type="CDD" id="cd21223">
    <property type="entry name" value="CH_ASPM_rpt1"/>
    <property type="match status" value="1"/>
</dbReference>
<dbReference type="CDD" id="cd23767">
    <property type="entry name" value="IQCD"/>
    <property type="match status" value="2"/>
</dbReference>
<feature type="region of interest" description="Disordered" evidence="12">
    <location>
        <begin position="402"/>
        <end position="426"/>
    </location>
</feature>
<evidence type="ECO:0000256" key="5">
    <source>
        <dbReference type="ARBA" id="ARBA00022618"/>
    </source>
</evidence>
<dbReference type="Gene3D" id="1.10.418.10">
    <property type="entry name" value="Calponin-like domain"/>
    <property type="match status" value="1"/>
</dbReference>
<dbReference type="PANTHER" id="PTHR22706">
    <property type="entry name" value="ASSEMBLY FACTOR FOR SPINDLE MICROTUBULES"/>
    <property type="match status" value="1"/>
</dbReference>
<dbReference type="Gene3D" id="1.20.5.190">
    <property type="match status" value="6"/>
</dbReference>
<gene>
    <name evidence="14" type="ORF">CINCED_3A009489</name>
</gene>
<evidence type="ECO:0000256" key="12">
    <source>
        <dbReference type="SAM" id="MobiDB-lite"/>
    </source>
</evidence>
<name>A0A5E4NGQ4_9HEMI</name>
<reference evidence="14 15" key="1">
    <citation type="submission" date="2019-08" db="EMBL/GenBank/DDBJ databases">
        <authorList>
            <person name="Alioto T."/>
            <person name="Alioto T."/>
            <person name="Gomez Garrido J."/>
        </authorList>
    </citation>
    <scope>NUCLEOTIDE SEQUENCE [LARGE SCALE GENOMIC DNA]</scope>
</reference>
<keyword evidence="9" id="KW-0175">Coiled coil</keyword>
<keyword evidence="8" id="KW-0112">Calmodulin-binding</keyword>
<protein>
    <submittedName>
        <fullName evidence="14">Abnormal spindle-like microcephaly-associated protein, ASH domain,Immunoglobulin-like fold,Calponin</fullName>
    </submittedName>
</protein>
<sequence length="1678" mass="197563">MATFVVEFSPPIKMKSKQNDENLNTTEKYSLVLAPFQKQIQIEFLNVKIKETAIRYLTVLNPFDQPKQCVLPPPSDGIFFDVYEFTLQANSQRILSITWQPFISGTIRKLIKIKQVDSNIKYEFLILGNCVSSLNKNVKGTSVTYSKSKNSSLIKKHLNYGKKKITLNKTRIVNSKSERIVLMENREKISKSICPENIQTPARRETYLIEEKENLSNLKTKLFDCDNMLSNPIQILRQKDNKCPNYDLNNHFNKTNDNLNYSFDSLDEPLKKPVTNYSSFNDFCLTPLKSTENLLSPFSSIGKSNSFNTTNIDLASISYNTSIFKPIEASTAGKIYEYTPPEERKPNRVSMNLNKIFKESPKNDLSRPNKTYNKELESYLTPPNDGKSLDFGKTQEWVIKHAPPNHTNSTSSSKKPTKRPSFAIKNSPYYKCSPKSTFLLKNKLKQHNIRSPKSNRLRTPKLDKCDQYLKCVANPELVHHSNGEDPFLKLSKYYAAEWLDRQESDMIRWLNELLMPTDKLAEEEKSDDLKQAAGSWEEVSKMCNKNKPMQFATQKDLFVAQIYRQSPQQWSALRKATFNLITSNKVSSVLSKLTVSIEKNLITVRDDRQIHLDLSLKKKITDLLKCYNPLWLQIGLEAIYGQVIYIKQDSNDLDGLGWFIRKHLFNNDFVKQKFTKTTVLQVNLPSYNIAMKKFILRKILMLIYFLDFAKEQQLIRHNPCLFKIDSPYKSSYDFLMGFCADMVTAHGDIIRRLRNIDYNLIHKQTHLDEVNYAVRSLNDLRDGTRMTKVVEILFKGDSLSQKLRLPAISKLQKIHNVDLALNRISEHIKIEGNISTRDIVNGHREKILSLFWQIIYKYLTPRYNDAAIKIQNWWRNNNLNLIILKRIRVKRNLKLHLAATKIQACVRGYLARKKWLHIQDDLIEKRKHFLILKKATVFIQRKFRYKLAMRRNQQKYMKPEEAALLIQKMYRGFMIRKNWFHIKNCLVFNKMKRINAINTIKHFLRKNLPLSKDQIYYQNIMRITLTIQRRFRAKRAMVIQREIYLKIKIAVLKLQAVARGYIVRKQWPELCSKLQAERMHLIIASNIIKRVLRKNLPPTDDRIEFLKLKKSATIIQKKFRSMQKMKEQRKKYLQLKTVTIKCQSVIRGYLLRKQWPFLRNNLIANRQILINCSNVIKRALRKNIPTTYDRLEFIKLRRAVIIIQSRFRGYKQAKEYQTLRYSVIVIQRKFRANIAMRQQKQIYEHTRIITIKLQAQFRGYIVRKKWSETKYILEANQKKLVSASNTIKKFLRLCLPPTSERLRYLQLKQTVINMQARYRSIVAMQLVEREYLLLKSSAITLQRRYRAQKAMMAQKQQYKHLKYSTIVLQAYVRSYLTRKRWPQLKSSLKIIQDKKMETLKKLNLAALRIQAAFRGFLVRKKLPQLKSDRYMQKQLHAATLIQAQWRGYCVRKKVQCRRETIRMPKKGGLTLGRRHKDVVNVLTKQKKNEYSYRDLATVFWNLDTCTSLSKELCVKTSEGDIVDYMFHFLQSSNQSQPSIEAREPAIRVLINLLRYHETSWHIWTRTVNTDMVKELIKIMKTCCGKISANKLYCSLATWLWVALQDPKKKQYIKTIPSVITDLKFMIDTLNKRYKNRKMNKTTKVLPSTLPTWSIGSKCQKCFDSDLFATTQLWKHLNS</sequence>
<evidence type="ECO:0000256" key="4">
    <source>
        <dbReference type="ARBA" id="ARBA00022553"/>
    </source>
</evidence>
<keyword evidence="10" id="KW-0539">Nucleus</keyword>
<dbReference type="Pfam" id="PF15780">
    <property type="entry name" value="ASH"/>
    <property type="match status" value="1"/>
</dbReference>
<keyword evidence="15" id="KW-1185">Reference proteome</keyword>
<comment type="subcellular location">
    <subcellularLocation>
        <location evidence="2">Cytoplasm</location>
    </subcellularLocation>
    <subcellularLocation>
        <location evidence="1">Nucleus</location>
    </subcellularLocation>
</comment>
<keyword evidence="11" id="KW-0131">Cell cycle</keyword>
<organism evidence="14 15">
    <name type="scientific">Cinara cedri</name>
    <dbReference type="NCBI Taxonomy" id="506608"/>
    <lineage>
        <taxon>Eukaryota</taxon>
        <taxon>Metazoa</taxon>
        <taxon>Ecdysozoa</taxon>
        <taxon>Arthropoda</taxon>
        <taxon>Hexapoda</taxon>
        <taxon>Insecta</taxon>
        <taxon>Pterygota</taxon>
        <taxon>Neoptera</taxon>
        <taxon>Paraneoptera</taxon>
        <taxon>Hemiptera</taxon>
        <taxon>Sternorrhyncha</taxon>
        <taxon>Aphidomorpha</taxon>
        <taxon>Aphidoidea</taxon>
        <taxon>Aphididae</taxon>
        <taxon>Lachninae</taxon>
        <taxon>Cinara</taxon>
    </lineage>
</organism>
<dbReference type="OrthoDB" id="2148418at2759"/>
<dbReference type="InterPro" id="IPR036872">
    <property type="entry name" value="CH_dom_sf"/>
</dbReference>
<evidence type="ECO:0000256" key="3">
    <source>
        <dbReference type="ARBA" id="ARBA00022490"/>
    </source>
</evidence>
<keyword evidence="6" id="KW-0677">Repeat</keyword>
<evidence type="ECO:0000256" key="10">
    <source>
        <dbReference type="ARBA" id="ARBA00023242"/>
    </source>
</evidence>
<keyword evidence="5" id="KW-0132">Cell division</keyword>
<dbReference type="EMBL" id="CABPRJ010001925">
    <property type="protein sequence ID" value="VVC41763.1"/>
    <property type="molecule type" value="Genomic_DNA"/>
</dbReference>
<dbReference type="Proteomes" id="UP000325440">
    <property type="component" value="Unassembled WGS sequence"/>
</dbReference>
<evidence type="ECO:0000256" key="9">
    <source>
        <dbReference type="ARBA" id="ARBA00023054"/>
    </source>
</evidence>
<dbReference type="InterPro" id="IPR051185">
    <property type="entry name" value="ASPM"/>
</dbReference>
<dbReference type="SMART" id="SM00015">
    <property type="entry name" value="IQ"/>
    <property type="match status" value="11"/>
</dbReference>
<evidence type="ECO:0000313" key="15">
    <source>
        <dbReference type="Proteomes" id="UP000325440"/>
    </source>
</evidence>
<dbReference type="SUPFAM" id="SSF47576">
    <property type="entry name" value="Calponin-homology domain, CH-domain"/>
    <property type="match status" value="1"/>
</dbReference>
<dbReference type="Pfam" id="PF00612">
    <property type="entry name" value="IQ"/>
    <property type="match status" value="9"/>
</dbReference>
<keyword evidence="7" id="KW-0498">Mitosis</keyword>
<keyword evidence="3" id="KW-0963">Cytoplasm</keyword>
<dbReference type="PANTHER" id="PTHR22706:SF1">
    <property type="entry name" value="ASSEMBLY FACTOR FOR SPINDLE MICROTUBULES"/>
    <property type="match status" value="1"/>
</dbReference>
<dbReference type="PROSITE" id="PS50096">
    <property type="entry name" value="IQ"/>
    <property type="match status" value="9"/>
</dbReference>
<evidence type="ECO:0000256" key="2">
    <source>
        <dbReference type="ARBA" id="ARBA00004496"/>
    </source>
</evidence>
<dbReference type="Pfam" id="PF00307">
    <property type="entry name" value="CH"/>
    <property type="match status" value="1"/>
</dbReference>
<dbReference type="GO" id="GO:0005737">
    <property type="term" value="C:cytoplasm"/>
    <property type="evidence" value="ECO:0007669"/>
    <property type="project" value="UniProtKB-SubCell"/>
</dbReference>
<accession>A0A5E4NGQ4</accession>
<dbReference type="GO" id="GO:0051295">
    <property type="term" value="P:establishment of meiotic spindle localization"/>
    <property type="evidence" value="ECO:0007669"/>
    <property type="project" value="TreeGrafter"/>
</dbReference>
<evidence type="ECO:0000259" key="13">
    <source>
        <dbReference type="PROSITE" id="PS50021"/>
    </source>
</evidence>
<evidence type="ECO:0000256" key="1">
    <source>
        <dbReference type="ARBA" id="ARBA00004123"/>
    </source>
</evidence>
<feature type="domain" description="Calponin-homology (CH)" evidence="13">
    <location>
        <begin position="743"/>
        <end position="859"/>
    </location>
</feature>
<keyword evidence="4" id="KW-0597">Phosphoprotein</keyword>
<dbReference type="GO" id="GO:0005634">
    <property type="term" value="C:nucleus"/>
    <property type="evidence" value="ECO:0007669"/>
    <property type="project" value="UniProtKB-SubCell"/>
</dbReference>
<evidence type="ECO:0000256" key="11">
    <source>
        <dbReference type="ARBA" id="ARBA00023306"/>
    </source>
</evidence>
<dbReference type="GO" id="GO:0000922">
    <property type="term" value="C:spindle pole"/>
    <property type="evidence" value="ECO:0007669"/>
    <property type="project" value="TreeGrafter"/>
</dbReference>
<proteinExistence type="predicted"/>
<evidence type="ECO:0000313" key="14">
    <source>
        <dbReference type="EMBL" id="VVC41763.1"/>
    </source>
</evidence>
<evidence type="ECO:0000256" key="7">
    <source>
        <dbReference type="ARBA" id="ARBA00022776"/>
    </source>
</evidence>
<evidence type="ECO:0000256" key="8">
    <source>
        <dbReference type="ARBA" id="ARBA00022860"/>
    </source>
</evidence>
<dbReference type="InterPro" id="IPR031549">
    <property type="entry name" value="ASH"/>
</dbReference>
<dbReference type="GO" id="GO:0000278">
    <property type="term" value="P:mitotic cell cycle"/>
    <property type="evidence" value="ECO:0007669"/>
    <property type="project" value="TreeGrafter"/>
</dbReference>
<dbReference type="PROSITE" id="PS50021">
    <property type="entry name" value="CH"/>
    <property type="match status" value="1"/>
</dbReference>
<dbReference type="GO" id="GO:0005516">
    <property type="term" value="F:calmodulin binding"/>
    <property type="evidence" value="ECO:0007669"/>
    <property type="project" value="UniProtKB-KW"/>
</dbReference>
<dbReference type="InterPro" id="IPR001715">
    <property type="entry name" value="CH_dom"/>
</dbReference>
<dbReference type="GO" id="GO:0007051">
    <property type="term" value="P:spindle organization"/>
    <property type="evidence" value="ECO:0007669"/>
    <property type="project" value="TreeGrafter"/>
</dbReference>
<feature type="compositionally biased region" description="Low complexity" evidence="12">
    <location>
        <begin position="404"/>
        <end position="414"/>
    </location>
</feature>
<evidence type="ECO:0000256" key="6">
    <source>
        <dbReference type="ARBA" id="ARBA00022737"/>
    </source>
</evidence>